<accession>A0A0G0M3K9</accession>
<evidence type="ECO:0000313" key="2">
    <source>
        <dbReference type="Proteomes" id="UP000034325"/>
    </source>
</evidence>
<name>A0A0G0M3K9_9BACT</name>
<proteinExistence type="predicted"/>
<dbReference type="Proteomes" id="UP000034325">
    <property type="component" value="Unassembled WGS sequence"/>
</dbReference>
<dbReference type="EMBL" id="LBWA01000001">
    <property type="protein sequence ID" value="KKQ98773.1"/>
    <property type="molecule type" value="Genomic_DNA"/>
</dbReference>
<organism evidence="1 2">
    <name type="scientific">Candidatus Woesebacteria bacterium GW2011_GWA1_39_12</name>
    <dbReference type="NCBI Taxonomy" id="1618549"/>
    <lineage>
        <taxon>Bacteria</taxon>
        <taxon>Candidatus Woeseibacteriota</taxon>
    </lineage>
</organism>
<gene>
    <name evidence="1" type="ORF">UT23_C0001G0054</name>
</gene>
<protein>
    <submittedName>
        <fullName evidence="1">Uncharacterized protein</fullName>
    </submittedName>
</protein>
<reference evidence="1 2" key="1">
    <citation type="journal article" date="2015" name="Nature">
        <title>rRNA introns, odd ribosomes, and small enigmatic genomes across a large radiation of phyla.</title>
        <authorList>
            <person name="Brown C.T."/>
            <person name="Hug L.A."/>
            <person name="Thomas B.C."/>
            <person name="Sharon I."/>
            <person name="Castelle C.J."/>
            <person name="Singh A."/>
            <person name="Wilkins M.J."/>
            <person name="Williams K.H."/>
            <person name="Banfield J.F."/>
        </authorList>
    </citation>
    <scope>NUCLEOTIDE SEQUENCE [LARGE SCALE GENOMIC DNA]</scope>
</reference>
<comment type="caution">
    <text evidence="1">The sequence shown here is derived from an EMBL/GenBank/DDBJ whole genome shotgun (WGS) entry which is preliminary data.</text>
</comment>
<dbReference type="AlphaFoldDB" id="A0A0G0M3K9"/>
<evidence type="ECO:0000313" key="1">
    <source>
        <dbReference type="EMBL" id="KKQ98773.1"/>
    </source>
</evidence>
<sequence>MSIYQLQTHTNPNVREREINVRESNQVQLVQIPESRVKRIFVAEAGIVSYVEDYDGSPNNYITVLQDIPDKQHDDHGEKLILKNEMFTNEGTDYSISSCEGYTGLKGPHLFVEAFIYDHSEKYGGEPRILGIEREDAVPYESTKLPLKDGVGYVSGLSKIEILPQAKEKTPYIIEFREKVTIRYFSLEGQWEQKEADENTLANLLSNTKVIATTDPALLYKLTQLIDTSTPLTRIQDSQWETKKKNREDPPNKTQVTELMRKMCNVDLGRAGLGDYAKQYYNGLAQRIVNIKNGAGQNPPNNYQQEITITREKLKRSYLSQTTILGILNEIEGWKDYDEEKAKIFLTHTLPTFLLSSEIDQNSSHRDSINMALNLLAKQTGEGEIKIITPVCPPYDYCRERNGNIRHMSGRLLPTIGDRFENTATTIADTFQPLIEQGISVSLEICTYTGETKKSRDLIDLGVDVQEYYLGEEEKIFQALQASKTDAEAQSDRHLRNRGIDVRITSIEKLMGSLVEYFVTSYTENFPNCLEHLGTDENQINIRKWLNENFGVGEGWLMFYEEQEKNYRRKQEQAIGGRKIHEPLVISALEEGLLYMLFIKYAKSGHKVVWDLETTDNYMLGTLRHHPSPVLMGAVYDPNNPESKFNIRQPFNTPITL</sequence>